<comment type="caution">
    <text evidence="9">The sequence shown here is derived from an EMBL/GenBank/DDBJ whole genome shotgun (WGS) entry which is preliminary data.</text>
</comment>
<evidence type="ECO:0000256" key="2">
    <source>
        <dbReference type="ARBA" id="ARBA00006070"/>
    </source>
</evidence>
<evidence type="ECO:0008006" key="12">
    <source>
        <dbReference type="Google" id="ProtNLM"/>
    </source>
</evidence>
<dbReference type="GO" id="GO:0000139">
    <property type="term" value="C:Golgi membrane"/>
    <property type="evidence" value="ECO:0007669"/>
    <property type="project" value="TreeGrafter"/>
</dbReference>
<evidence type="ECO:0000256" key="7">
    <source>
        <dbReference type="SAM" id="Phobius"/>
    </source>
</evidence>
<dbReference type="InterPro" id="IPR004932">
    <property type="entry name" value="Rer1"/>
</dbReference>
<comment type="subcellular location">
    <subcellularLocation>
        <location evidence="1">Membrane</location>
        <topology evidence="1">Multi-pass membrane protein</topology>
    </subcellularLocation>
</comment>
<dbReference type="InterPro" id="IPR007133">
    <property type="entry name" value="RNA_pol_II-assoc_Paf1"/>
</dbReference>
<dbReference type="Pfam" id="PF03985">
    <property type="entry name" value="Paf1"/>
    <property type="match status" value="1"/>
</dbReference>
<dbReference type="GO" id="GO:0006621">
    <property type="term" value="P:protein retention in ER lumen"/>
    <property type="evidence" value="ECO:0007669"/>
    <property type="project" value="TreeGrafter"/>
</dbReference>
<reference evidence="8 11" key="4">
    <citation type="journal article" date="2024" name="Microbiol. Resour. Announc.">
        <title>Genome annotations for the ascomycete fungi Trichoderma harzianum, Trichoderma aggressivum, and Purpureocillium lilacinum.</title>
        <authorList>
            <person name="Beijen E.P.W."/>
            <person name="Ohm R.A."/>
        </authorList>
    </citation>
    <scope>NUCLEOTIDE SEQUENCE [LARGE SCALE GENOMIC DNA]</scope>
    <source>
        <strain evidence="8 11">CBS 150709</strain>
    </source>
</reference>
<feature type="compositionally biased region" description="Acidic residues" evidence="6">
    <location>
        <begin position="795"/>
        <end position="810"/>
    </location>
</feature>
<evidence type="ECO:0000256" key="3">
    <source>
        <dbReference type="ARBA" id="ARBA00022692"/>
    </source>
</evidence>
<feature type="compositionally biased region" description="Basic and acidic residues" evidence="6">
    <location>
        <begin position="70"/>
        <end position="90"/>
    </location>
</feature>
<evidence type="ECO:0000256" key="5">
    <source>
        <dbReference type="ARBA" id="ARBA00023136"/>
    </source>
</evidence>
<feature type="region of interest" description="Disordered" evidence="6">
    <location>
        <begin position="67"/>
        <end position="90"/>
    </location>
</feature>
<reference evidence="9" key="1">
    <citation type="submission" date="2015-05" db="EMBL/GenBank/DDBJ databases">
        <authorList>
            <person name="Wang D.B."/>
            <person name="Wang M."/>
        </authorList>
    </citation>
    <scope>NUCLEOTIDE SEQUENCE</scope>
    <source>
        <strain evidence="9">36-1</strain>
    </source>
</reference>
<keyword evidence="11" id="KW-1185">Reference proteome</keyword>
<dbReference type="Proteomes" id="UP001287286">
    <property type="component" value="Unassembled WGS sequence"/>
</dbReference>
<protein>
    <recommendedName>
        <fullName evidence="12">Protein RER1</fullName>
    </recommendedName>
</protein>
<dbReference type="GO" id="GO:0005783">
    <property type="term" value="C:endoplasmic reticulum"/>
    <property type="evidence" value="ECO:0007669"/>
    <property type="project" value="GOC"/>
</dbReference>
<sequence>MRRKVEIRVASKDRQARRPFFLEAANSSTLLRTTCTVPVAAASSRRSQLLLLLFIFIRALLARDPQAPRQDGRAGARSDPLRERHGAHVQDPKTLLDQSTPFVLYRWVGTGVALLLFFLRIFFAQGWYIVAYALGIYLLNLFLAFLQPKFDPSNDALDNEMEDGSVGTLPTKQDEEFKPFIRRLPEFKFWYWATRAVTISFFCTFFEIFNVPVFWPVLVMYWLILFVLTMRKQIQHMIKYRYVPFTVGKKSYRKDNSFGGSIAGPRTIGVHAIVWHRVVAESWKLALAGCEWHPASKASLVAGPPASRPPPLSSSRHLRREFSSYRNKQPSPGICAHQSSVGHPATMASTGARTGERVVHQDYIARIRFSNALPPPPTPPKLLDIPNTGLASGQYTTPGFASRLAREQPLNIEADAELGMPLNLVGMPGVFDGDERSIQAPAVAPPVHPHDRALLRPIAALGKPKVAEANVSFLRRTEYISSSTPKRPEGNNARALLARARKPARPAPDAAADSPAAIKRKIDRSFEVAEADLKDTKRVKHPTKKNLKLVDAVPLLPDLDAFPDSGAYVTIKFLTNPITNATQYDTRLLSGLFRPIDRTPAEEAMFEAALAAYEQDPVNNPKPQNLMNYDFYLAPTKDVAKNFRRKFDLDDPEHDSDDLYTHGTGSGRGHFAFNRVRAYETAQETELDHPTKYEDEIILASNDDDTYPKQKAVYYYPIMQRSFIRPQRTKRLARTAGMSQDDDEEQVIDQIEVTVQDPSERMLEAMRKYKERPLGWDQGAEDEEEEQTQTQTQDADADADADADENQDSDAEQRRRRHRESSEVDRADDRSPQDRDGEGEEDEDEDED</sequence>
<keyword evidence="4 7" id="KW-1133">Transmembrane helix</keyword>
<reference evidence="9 10" key="2">
    <citation type="journal article" date="2016" name="Front. Microbiol.">
        <title>Genome and transcriptome sequences reveal the specific parasitism of the nematophagous Purpureocillium lilacinum 36-1.</title>
        <authorList>
            <person name="Xie J."/>
            <person name="Li S."/>
            <person name="Mo C."/>
            <person name="Xiao X."/>
            <person name="Peng D."/>
            <person name="Wang G."/>
            <person name="Xiao Y."/>
        </authorList>
    </citation>
    <scope>NUCLEOTIDE SEQUENCE [LARGE SCALE GENOMIC DNA]</scope>
    <source>
        <strain evidence="9 10">36-1</strain>
    </source>
</reference>
<evidence type="ECO:0000313" key="9">
    <source>
        <dbReference type="EMBL" id="PWI74746.1"/>
    </source>
</evidence>
<evidence type="ECO:0000313" key="11">
    <source>
        <dbReference type="Proteomes" id="UP001287286"/>
    </source>
</evidence>
<evidence type="ECO:0000256" key="4">
    <source>
        <dbReference type="ARBA" id="ARBA00022989"/>
    </source>
</evidence>
<evidence type="ECO:0000256" key="6">
    <source>
        <dbReference type="SAM" id="MobiDB-lite"/>
    </source>
</evidence>
<keyword evidence="3 7" id="KW-0812">Transmembrane</keyword>
<dbReference type="EMBL" id="LCWV01000003">
    <property type="protein sequence ID" value="PWI74746.1"/>
    <property type="molecule type" value="Genomic_DNA"/>
</dbReference>
<evidence type="ECO:0000256" key="1">
    <source>
        <dbReference type="ARBA" id="ARBA00004141"/>
    </source>
</evidence>
<accession>A0A2U3EJP9</accession>
<evidence type="ECO:0000313" key="10">
    <source>
        <dbReference type="Proteomes" id="UP000245956"/>
    </source>
</evidence>
<feature type="compositionally biased region" description="Acidic residues" evidence="6">
    <location>
        <begin position="837"/>
        <end position="848"/>
    </location>
</feature>
<proteinExistence type="inferred from homology"/>
<dbReference type="GO" id="GO:0006368">
    <property type="term" value="P:transcription elongation by RNA polymerase II"/>
    <property type="evidence" value="ECO:0007669"/>
    <property type="project" value="InterPro"/>
</dbReference>
<evidence type="ECO:0000313" key="8">
    <source>
        <dbReference type="EMBL" id="KAK4092446.1"/>
    </source>
</evidence>
<feature type="transmembrane region" description="Helical" evidence="7">
    <location>
        <begin position="129"/>
        <end position="146"/>
    </location>
</feature>
<feature type="transmembrane region" description="Helical" evidence="7">
    <location>
        <begin position="103"/>
        <end position="123"/>
    </location>
</feature>
<feature type="region of interest" description="Disordered" evidence="6">
    <location>
        <begin position="773"/>
        <end position="848"/>
    </location>
</feature>
<feature type="compositionally biased region" description="Basic and acidic residues" evidence="6">
    <location>
        <begin position="820"/>
        <end position="836"/>
    </location>
</feature>
<comment type="similarity">
    <text evidence="2">Belongs to the RER1 family.</text>
</comment>
<dbReference type="EMBL" id="JAWRVI010000008">
    <property type="protein sequence ID" value="KAK4092446.1"/>
    <property type="molecule type" value="Genomic_DNA"/>
</dbReference>
<dbReference type="PANTHER" id="PTHR10743:SF0">
    <property type="entry name" value="PROTEIN RER1"/>
    <property type="match status" value="1"/>
</dbReference>
<organism evidence="9 10">
    <name type="scientific">Purpureocillium lilacinum</name>
    <name type="common">Paecilomyces lilacinus</name>
    <dbReference type="NCBI Taxonomy" id="33203"/>
    <lineage>
        <taxon>Eukaryota</taxon>
        <taxon>Fungi</taxon>
        <taxon>Dikarya</taxon>
        <taxon>Ascomycota</taxon>
        <taxon>Pezizomycotina</taxon>
        <taxon>Sordariomycetes</taxon>
        <taxon>Hypocreomycetidae</taxon>
        <taxon>Hypocreales</taxon>
        <taxon>Ophiocordycipitaceae</taxon>
        <taxon>Purpureocillium</taxon>
    </lineage>
</organism>
<dbReference type="Proteomes" id="UP000245956">
    <property type="component" value="Unassembled WGS sequence"/>
</dbReference>
<dbReference type="GO" id="GO:0006890">
    <property type="term" value="P:retrograde vesicle-mediated transport, Golgi to endoplasmic reticulum"/>
    <property type="evidence" value="ECO:0007669"/>
    <property type="project" value="TreeGrafter"/>
</dbReference>
<dbReference type="AlphaFoldDB" id="A0A2U3EJP9"/>
<feature type="transmembrane region" description="Helical" evidence="7">
    <location>
        <begin position="214"/>
        <end position="231"/>
    </location>
</feature>
<gene>
    <name evidence="9" type="ORF">PCL_08060</name>
    <name evidence="8" type="ORF">Purlil1_3067</name>
</gene>
<keyword evidence="5 7" id="KW-0472">Membrane</keyword>
<dbReference type="PANTHER" id="PTHR10743">
    <property type="entry name" value="PROTEIN RER1"/>
    <property type="match status" value="1"/>
</dbReference>
<name>A0A2U3EJP9_PURLI</name>
<reference evidence="8" key="3">
    <citation type="submission" date="2023-11" db="EMBL/GenBank/DDBJ databases">
        <authorList>
            <person name="Beijen E."/>
            <person name="Ohm R.A."/>
        </authorList>
    </citation>
    <scope>NUCLEOTIDE SEQUENCE</scope>
    <source>
        <strain evidence="8">CBS 150709</strain>
    </source>
</reference>
<dbReference type="GO" id="GO:0016593">
    <property type="term" value="C:Cdc73/Paf1 complex"/>
    <property type="evidence" value="ECO:0007669"/>
    <property type="project" value="InterPro"/>
</dbReference>
<dbReference type="Pfam" id="PF03248">
    <property type="entry name" value="Rer1"/>
    <property type="match status" value="1"/>
</dbReference>